<evidence type="ECO:0000256" key="2">
    <source>
        <dbReference type="SAM" id="MobiDB-lite"/>
    </source>
</evidence>
<dbReference type="InterPro" id="IPR012683">
    <property type="entry name" value="CHP02302_TM"/>
</dbReference>
<keyword evidence="1" id="KW-0175">Coiled coil</keyword>
<evidence type="ECO:0000256" key="3">
    <source>
        <dbReference type="SAM" id="Phobius"/>
    </source>
</evidence>
<evidence type="ECO:0000313" key="4">
    <source>
        <dbReference type="EMBL" id="MCQ8184535.1"/>
    </source>
</evidence>
<dbReference type="Proteomes" id="UP001142610">
    <property type="component" value="Unassembled WGS sequence"/>
</dbReference>
<keyword evidence="5" id="KW-1185">Reference proteome</keyword>
<reference evidence="4" key="1">
    <citation type="submission" date="2022-07" db="EMBL/GenBank/DDBJ databases">
        <title>Parvularcula maris sp. nov., an algicidal bacterium isolated from seawater.</title>
        <authorList>
            <person name="Li F."/>
        </authorList>
    </citation>
    <scope>NUCLEOTIDE SEQUENCE</scope>
    <source>
        <strain evidence="4">BGMRC 0090</strain>
    </source>
</reference>
<organism evidence="4 5">
    <name type="scientific">Parvularcula maris</name>
    <dbReference type="NCBI Taxonomy" id="2965077"/>
    <lineage>
        <taxon>Bacteria</taxon>
        <taxon>Pseudomonadati</taxon>
        <taxon>Pseudomonadota</taxon>
        <taxon>Alphaproteobacteria</taxon>
        <taxon>Parvularculales</taxon>
        <taxon>Parvularculaceae</taxon>
        <taxon>Parvularcula</taxon>
    </lineage>
</organism>
<comment type="caution">
    <text evidence="4">The sequence shown here is derived from an EMBL/GenBank/DDBJ whole genome shotgun (WGS) entry which is preliminary data.</text>
</comment>
<gene>
    <name evidence="4" type="ORF">NOG11_03960</name>
</gene>
<keyword evidence="3" id="KW-0812">Transmembrane</keyword>
<proteinExistence type="predicted"/>
<evidence type="ECO:0000313" key="5">
    <source>
        <dbReference type="Proteomes" id="UP001142610"/>
    </source>
</evidence>
<feature type="compositionally biased region" description="Gly residues" evidence="2">
    <location>
        <begin position="589"/>
        <end position="620"/>
    </location>
</feature>
<feature type="transmembrane region" description="Helical" evidence="3">
    <location>
        <begin position="50"/>
        <end position="69"/>
    </location>
</feature>
<accession>A0A9X2L7L1</accession>
<evidence type="ECO:0000256" key="1">
    <source>
        <dbReference type="SAM" id="Coils"/>
    </source>
</evidence>
<feature type="transmembrane region" description="Helical" evidence="3">
    <location>
        <begin position="144"/>
        <end position="162"/>
    </location>
</feature>
<feature type="transmembrane region" description="Helical" evidence="3">
    <location>
        <begin position="21"/>
        <end position="44"/>
    </location>
</feature>
<sequence length="796" mass="86527">MKLPVSVPLQRSFAVLTWERAVPAFLPLAVAASVVFALLWTGAYAFLPPLWHAAALTISAAVLLFLAAWGGRRFRFPKRGETLRRIEERSNLRPGILDGVYARPFEGEETAPLWIASRERLLQSVGSPKAPLPRLPLRKIDPYWLRYLALALVAGSLLLTLGRMDGLRASLDPGFVYDEPVMVAAWIEPPAYTGLRPQTVDLNRANANLGLAAGSVLHVKLEDPSGRRARGVLTLRDEEGRRTRLRPSGEENGYDLELTENTLLQINARGRSSLVRLLVRPDQVPQVRLVGEPETATGLVRLDVETVDDFPLKEGRLILSLLPGQRISPDAPAVERDIAEEPQIISLPELAGTPGERTVEAGTEEHPWSGLLVKAELEVTDGLGQSAKSEPFAFTMPERTFYSPLSRAVIEERRKLAMAPSSLNRTSDLFAGLVEAPDLFDLRLSEHLMLKAAAEAVAAARVRDVPDLIDTLWPLAIELEDDGLALAKARLDEAEEALREALRNGASQEEIAQRIADLRQAMNDYIAALAETDYADADPDEGGPSMGQTDLEELLDQMQELAENDLRGEAEELLRQLEALLQDLQIARGGEGGQQQSGGQGQGQGGQGQPGGEGGTGGRGQQSLSGTGDILQKQRELTDRTFSARRGEEPGAGSLSGDQEALADELGALAEGLPQEGEGARENFEAAEESMRAAARALGQGRYGLAEALQERAMGQLREAGTELAEAFGEGEEGDEAATDPLGRAVAGEGARNPEDFGLYDPERIRALIEQIRQRLEQPNLSEAERDYLESLLERF</sequence>
<dbReference type="RefSeq" id="WP_256618372.1">
    <property type="nucleotide sequence ID" value="NZ_JANIBC010000002.1"/>
</dbReference>
<keyword evidence="3" id="KW-1133">Transmembrane helix</keyword>
<dbReference type="EMBL" id="JANIBC010000002">
    <property type="protein sequence ID" value="MCQ8184535.1"/>
    <property type="molecule type" value="Genomic_DNA"/>
</dbReference>
<protein>
    <submittedName>
        <fullName evidence="4">DUF4175 domain-containing protein</fullName>
    </submittedName>
</protein>
<dbReference type="AlphaFoldDB" id="A0A9X2L7L1"/>
<feature type="region of interest" description="Disordered" evidence="2">
    <location>
        <begin position="589"/>
        <end position="658"/>
    </location>
</feature>
<feature type="coiled-coil region" evidence="1">
    <location>
        <begin position="484"/>
        <end position="511"/>
    </location>
</feature>
<name>A0A9X2L7L1_9PROT</name>
<dbReference type="Pfam" id="PF13779">
    <property type="entry name" value="DUF4175"/>
    <property type="match status" value="1"/>
</dbReference>
<keyword evidence="3" id="KW-0472">Membrane</keyword>